<proteinExistence type="predicted"/>
<evidence type="ECO:0000313" key="2">
    <source>
        <dbReference type="Proteomes" id="UP000018362"/>
    </source>
</evidence>
<reference evidence="1" key="1">
    <citation type="submission" date="2012-11" db="EMBL/GenBank/DDBJ databases">
        <title>Dependencies among metagenomic species, viruses, plasmids and units of genetic variation.</title>
        <authorList>
            <person name="Nielsen H.B."/>
            <person name="Almeida M."/>
            <person name="Juncker A.S."/>
            <person name="Rasmussen S."/>
            <person name="Li J."/>
            <person name="Sunagawa S."/>
            <person name="Plichta D."/>
            <person name="Gautier L."/>
            <person name="Le Chatelier E."/>
            <person name="Peletier E."/>
            <person name="Bonde I."/>
            <person name="Nielsen T."/>
            <person name="Manichanh C."/>
            <person name="Arumugam M."/>
            <person name="Batto J."/>
            <person name="Santos M.B.Q.D."/>
            <person name="Blom N."/>
            <person name="Borruel N."/>
            <person name="Burgdorf K.S."/>
            <person name="Boumezbeur F."/>
            <person name="Casellas F."/>
            <person name="Dore J."/>
            <person name="Guarner F."/>
            <person name="Hansen T."/>
            <person name="Hildebrand F."/>
            <person name="Kaas R.S."/>
            <person name="Kennedy S."/>
            <person name="Kristiansen K."/>
            <person name="Kultima J.R."/>
            <person name="Leonard P."/>
            <person name="Levenez F."/>
            <person name="Lund O."/>
            <person name="Moumen B."/>
            <person name="Le Paslier D."/>
            <person name="Pons N."/>
            <person name="Pedersen O."/>
            <person name="Prifti E."/>
            <person name="Qin J."/>
            <person name="Raes J."/>
            <person name="Tap J."/>
            <person name="Tims S."/>
            <person name="Ussery D.W."/>
            <person name="Yamada T."/>
            <person name="MetaHit consortium"/>
            <person name="Renault P."/>
            <person name="Sicheritz-Ponten T."/>
            <person name="Bork P."/>
            <person name="Wang J."/>
            <person name="Brunak S."/>
            <person name="Ehrlich S.D."/>
        </authorList>
    </citation>
    <scope>NUCLEOTIDE SEQUENCE [LARGE SCALE GENOMIC DNA]</scope>
</reference>
<sequence>MYILLQNYKKTDMRALSLCFFSKEPYDKYGFR</sequence>
<comment type="caution">
    <text evidence="1">The sequence shown here is derived from an EMBL/GenBank/DDBJ whole genome shotgun (WGS) entry which is preliminary data.</text>
</comment>
<dbReference type="AlphaFoldDB" id="R6C8P4"/>
<dbReference type="Proteomes" id="UP000018362">
    <property type="component" value="Unassembled WGS sequence"/>
</dbReference>
<evidence type="ECO:0000313" key="1">
    <source>
        <dbReference type="EMBL" id="CDA71950.1"/>
    </source>
</evidence>
<organism evidence="1 2">
    <name type="scientific">Phocaeicola coprocola CAG:162</name>
    <dbReference type="NCBI Taxonomy" id="1263040"/>
    <lineage>
        <taxon>Bacteria</taxon>
        <taxon>Pseudomonadati</taxon>
        <taxon>Bacteroidota</taxon>
        <taxon>Bacteroidia</taxon>
        <taxon>Bacteroidales</taxon>
        <taxon>Bacteroidaceae</taxon>
        <taxon>Phocaeicola</taxon>
    </lineage>
</organism>
<accession>R6C8P4</accession>
<dbReference type="EMBL" id="CBCJ010000187">
    <property type="protein sequence ID" value="CDA71950.1"/>
    <property type="molecule type" value="Genomic_DNA"/>
</dbReference>
<protein>
    <submittedName>
        <fullName evidence="1">Uncharacterized protein</fullName>
    </submittedName>
</protein>
<name>R6C8P4_9BACT</name>
<gene>
    <name evidence="1" type="ORF">BN509_00387</name>
</gene>